<dbReference type="EMBL" id="PUIV01000001">
    <property type="protein sequence ID" value="PWB95765.1"/>
    <property type="molecule type" value="Genomic_DNA"/>
</dbReference>
<accession>A0A2U1SVV9</accession>
<feature type="domain" description="Polysaccharide biosynthesis enzyme WcbI" evidence="1">
    <location>
        <begin position="37"/>
        <end position="241"/>
    </location>
</feature>
<evidence type="ECO:0000313" key="3">
    <source>
        <dbReference type="Proteomes" id="UP000245137"/>
    </source>
</evidence>
<dbReference type="Pfam" id="PF18588">
    <property type="entry name" value="WcbI"/>
    <property type="match status" value="1"/>
</dbReference>
<reference evidence="2 3" key="1">
    <citation type="journal article" date="2018" name="Appl. Microbiol. Biotechnol.">
        <title>Co-cultivation of the strictly anaerobic methanogen Methanosarcina barkeri with aerobic methanotrophs in an oxygen-limited membrane bioreactor.</title>
        <authorList>
            <person name="In 't Zandt M.H."/>
            <person name="van den Bosch T.J.M."/>
            <person name="Rijkers R."/>
            <person name="van Kessel M.A.H.J."/>
            <person name="Jetten M.S.M."/>
            <person name="Welte C.U."/>
        </authorList>
    </citation>
    <scope>NUCLEOTIDE SEQUENCE [LARGE SCALE GENOMIC DNA]</scope>
    <source>
        <strain evidence="2 3">DSM 17706</strain>
    </source>
</reference>
<evidence type="ECO:0000313" key="2">
    <source>
        <dbReference type="EMBL" id="PWB95765.1"/>
    </source>
</evidence>
<organism evidence="2 3">
    <name type="scientific">Methylosinus sporium</name>
    <dbReference type="NCBI Taxonomy" id="428"/>
    <lineage>
        <taxon>Bacteria</taxon>
        <taxon>Pseudomonadati</taxon>
        <taxon>Pseudomonadota</taxon>
        <taxon>Alphaproteobacteria</taxon>
        <taxon>Hyphomicrobiales</taxon>
        <taxon>Methylocystaceae</taxon>
        <taxon>Methylosinus</taxon>
    </lineage>
</organism>
<dbReference type="AlphaFoldDB" id="A0A2U1SVV9"/>
<dbReference type="Gene3D" id="3.40.50.12080">
    <property type="match status" value="1"/>
</dbReference>
<sequence>MLSQIDRQIIRSWYTHLVEPRLAPFHSKGPRLTGPRIAVIGNCQAFGLAYAMKLLDPSARVSHFSAIAKTLADIKLLAKTLATYDYVFCHEFLHGHVRGGGSAELCELLDKVIMIPSITFSAFHPDLVYLLDETRGHAPTIGPVGPYHSALAVFAFRRGLSVEEAHALFNRNVFEALGYFDVWNDAVNELVETGKRKFDMDLSSEIANWSRRGVFMYSLVHPRPFVLFDLAKKFFAHAGLPTPAPINGDYYAIDDLGRAEIFPIYPPIGEYFGVQGSYTFKLENYHLSSEVGEFVSLPYYLAECYKVYRRCTQAQLSHPRIEAWLADPAAVGRIITLAGENLRKGLLPA</sequence>
<gene>
    <name evidence="2" type="ORF">C5689_01285</name>
</gene>
<dbReference type="Proteomes" id="UP000245137">
    <property type="component" value="Unassembled WGS sequence"/>
</dbReference>
<dbReference type="OrthoDB" id="7170754at2"/>
<dbReference type="RefSeq" id="WP_108915441.1">
    <property type="nucleotide sequence ID" value="NZ_BGJY01000001.1"/>
</dbReference>
<protein>
    <recommendedName>
        <fullName evidence="1">Polysaccharide biosynthesis enzyme WcbI domain-containing protein</fullName>
    </recommendedName>
</protein>
<proteinExistence type="predicted"/>
<evidence type="ECO:0000259" key="1">
    <source>
        <dbReference type="Pfam" id="PF18588"/>
    </source>
</evidence>
<keyword evidence="3" id="KW-1185">Reference proteome</keyword>
<dbReference type="InterPro" id="IPR041307">
    <property type="entry name" value="WcbI"/>
</dbReference>
<comment type="caution">
    <text evidence="2">The sequence shown here is derived from an EMBL/GenBank/DDBJ whole genome shotgun (WGS) entry which is preliminary data.</text>
</comment>
<name>A0A2U1SVV9_METSR</name>